<dbReference type="Gene3D" id="2.60.40.60">
    <property type="entry name" value="Cadherins"/>
    <property type="match status" value="3"/>
</dbReference>
<dbReference type="PROSITE" id="PS50268">
    <property type="entry name" value="CADHERIN_2"/>
    <property type="match status" value="2"/>
</dbReference>
<accession>A0A8W7PGL7</accession>
<dbReference type="AlphaFoldDB" id="A0A8W7PGL7"/>
<dbReference type="GO" id="GO:0009653">
    <property type="term" value="P:anatomical structure morphogenesis"/>
    <property type="evidence" value="ECO:0007669"/>
    <property type="project" value="UniProtKB-ARBA"/>
</dbReference>
<evidence type="ECO:0000256" key="6">
    <source>
        <dbReference type="ARBA" id="ARBA00023136"/>
    </source>
</evidence>
<protein>
    <recommendedName>
        <fullName evidence="8">Cadherin domain-containing protein</fullName>
    </recommendedName>
</protein>
<dbReference type="CDD" id="cd11304">
    <property type="entry name" value="Cadherin_repeat"/>
    <property type="match status" value="2"/>
</dbReference>
<evidence type="ECO:0000256" key="5">
    <source>
        <dbReference type="ARBA" id="ARBA00022989"/>
    </source>
</evidence>
<evidence type="ECO:0000256" key="7">
    <source>
        <dbReference type="PROSITE-ProRule" id="PRU00043"/>
    </source>
</evidence>
<dbReference type="InterPro" id="IPR015919">
    <property type="entry name" value="Cadherin-like_sf"/>
</dbReference>
<keyword evidence="4 7" id="KW-0106">Calcium</keyword>
<organism evidence="9">
    <name type="scientific">Anopheles coluzzii</name>
    <name type="common">African malaria mosquito</name>
    <dbReference type="NCBI Taxonomy" id="1518534"/>
    <lineage>
        <taxon>Eukaryota</taxon>
        <taxon>Metazoa</taxon>
        <taxon>Ecdysozoa</taxon>
        <taxon>Arthropoda</taxon>
        <taxon>Hexapoda</taxon>
        <taxon>Insecta</taxon>
        <taxon>Pterygota</taxon>
        <taxon>Neoptera</taxon>
        <taxon>Endopterygota</taxon>
        <taxon>Diptera</taxon>
        <taxon>Nematocera</taxon>
        <taxon>Culicoidea</taxon>
        <taxon>Culicidae</taxon>
        <taxon>Anophelinae</taxon>
        <taxon>Anopheles</taxon>
    </lineage>
</organism>
<dbReference type="PANTHER" id="PTHR24026:SF126">
    <property type="entry name" value="PROTOCADHERIN FAT 4"/>
    <property type="match status" value="1"/>
</dbReference>
<dbReference type="FunFam" id="2.60.40.60:FF:000020">
    <property type="entry name" value="Dachsous cadherin-related 1b"/>
    <property type="match status" value="1"/>
</dbReference>
<dbReference type="EnsemblMetazoa" id="ACOM030824-RA">
    <property type="protein sequence ID" value="ACOM030824-PA.1"/>
    <property type="gene ID" value="ACOM030824"/>
</dbReference>
<feature type="domain" description="Cadherin" evidence="8">
    <location>
        <begin position="48"/>
        <end position="154"/>
    </location>
</feature>
<name>A0A8W7PGL7_ANOCL</name>
<evidence type="ECO:0000256" key="4">
    <source>
        <dbReference type="ARBA" id="ARBA00022837"/>
    </source>
</evidence>
<dbReference type="GO" id="GO:0005886">
    <property type="term" value="C:plasma membrane"/>
    <property type="evidence" value="ECO:0007669"/>
    <property type="project" value="UniProtKB-SubCell"/>
</dbReference>
<dbReference type="GO" id="GO:0060429">
    <property type="term" value="P:epithelium development"/>
    <property type="evidence" value="ECO:0007669"/>
    <property type="project" value="UniProtKB-ARBA"/>
</dbReference>
<dbReference type="SMART" id="SM00112">
    <property type="entry name" value="CA"/>
    <property type="match status" value="1"/>
</dbReference>
<dbReference type="PANTHER" id="PTHR24026">
    <property type="entry name" value="FAT ATYPICAL CADHERIN-RELATED"/>
    <property type="match status" value="1"/>
</dbReference>
<keyword evidence="6" id="KW-0472">Membrane</keyword>
<evidence type="ECO:0000256" key="3">
    <source>
        <dbReference type="ARBA" id="ARBA00022737"/>
    </source>
</evidence>
<evidence type="ECO:0000259" key="8">
    <source>
        <dbReference type="PROSITE" id="PS50268"/>
    </source>
</evidence>
<evidence type="ECO:0000313" key="9">
    <source>
        <dbReference type="EnsemblMetazoa" id="ACOM030824-PA.1"/>
    </source>
</evidence>
<dbReference type="GO" id="GO:0007156">
    <property type="term" value="P:homophilic cell adhesion via plasma membrane adhesion molecules"/>
    <property type="evidence" value="ECO:0007669"/>
    <property type="project" value="InterPro"/>
</dbReference>
<evidence type="ECO:0000256" key="1">
    <source>
        <dbReference type="ARBA" id="ARBA00004370"/>
    </source>
</evidence>
<dbReference type="Proteomes" id="UP000075882">
    <property type="component" value="Unassembled WGS sequence"/>
</dbReference>
<keyword evidence="5" id="KW-1133">Transmembrane helix</keyword>
<reference evidence="9" key="1">
    <citation type="submission" date="2022-08" db="UniProtKB">
        <authorList>
            <consortium name="EnsemblMetazoa"/>
        </authorList>
    </citation>
    <scope>IDENTIFICATION</scope>
</reference>
<dbReference type="InterPro" id="IPR020894">
    <property type="entry name" value="Cadherin_CS"/>
</dbReference>
<dbReference type="PROSITE" id="PS00232">
    <property type="entry name" value="CADHERIN_1"/>
    <property type="match status" value="1"/>
</dbReference>
<feature type="domain" description="Cadherin" evidence="8">
    <location>
        <begin position="13"/>
        <end position="47"/>
    </location>
</feature>
<proteinExistence type="predicted"/>
<dbReference type="Pfam" id="PF00028">
    <property type="entry name" value="Cadherin"/>
    <property type="match status" value="1"/>
</dbReference>
<dbReference type="SUPFAM" id="SSF49313">
    <property type="entry name" value="Cadherin-like"/>
    <property type="match status" value="2"/>
</dbReference>
<dbReference type="GO" id="GO:0005509">
    <property type="term" value="F:calcium ion binding"/>
    <property type="evidence" value="ECO:0007669"/>
    <property type="project" value="UniProtKB-UniRule"/>
</dbReference>
<keyword evidence="2" id="KW-0812">Transmembrane</keyword>
<keyword evidence="3" id="KW-0677">Repeat</keyword>
<sequence length="238" mass="26022">MVVKGVVLVVPNYTLSVIATDTGNPPLHAAKDIFLTVTDINDNAPEFEKDVYHANVMEVADPGTSVIQVTAVDRDEGNNSAIVYSLLDTPDTHSHWFQIDSHSGLITTRAHIDCETDPVPQLIVMAQDNGRPPLSSTGTVLVTIHDVNDNEPIFDQSFYNVSVAENESKGRCILKLICHMRRIHRWESLQTAAVAAAAGCDVKFLLLHMPSRGRIPSLLRSHLATADHHHHPPPPANG</sequence>
<dbReference type="PRINTS" id="PR00205">
    <property type="entry name" value="CADHERIN"/>
</dbReference>
<comment type="subcellular location">
    <subcellularLocation>
        <location evidence="1">Membrane</location>
    </subcellularLocation>
</comment>
<dbReference type="InterPro" id="IPR002126">
    <property type="entry name" value="Cadherin-like_dom"/>
</dbReference>
<evidence type="ECO:0000256" key="2">
    <source>
        <dbReference type="ARBA" id="ARBA00022692"/>
    </source>
</evidence>